<evidence type="ECO:0000313" key="3">
    <source>
        <dbReference type="Proteomes" id="UP000029348"/>
    </source>
</evidence>
<accession>A0A088F8X0</accession>
<gene>
    <name evidence="2" type="primary">80</name>
    <name evidence="2" type="ORF">PBI_SQUIRTY_80</name>
</gene>
<protein>
    <submittedName>
        <fullName evidence="2">Uncharacterized protein</fullName>
    </submittedName>
</protein>
<name>A0A088F8X0_9CAUD</name>
<reference evidence="2 3" key="1">
    <citation type="submission" date="2014-07" db="EMBL/GenBank/DDBJ databases">
        <authorList>
            <person name="Nurko I."/>
            <person name="Arora N."/>
            <person name="Mosteller S."/>
            <person name="Bari R."/>
            <person name="McNulty L."/>
            <person name="Schmidt T."/>
            <person name="Mehalik H."/>
            <person name="Reinhart E."/>
            <person name="Winders D.C."/>
            <person name="Nootbar H.A."/>
            <person name="Reilly M.A."/>
            <person name="Gough E."/>
            <person name="Gregory S."/>
            <person name="Harbaugh B."/>
            <person name="Kaur B."/>
            <person name="Siesel C."/>
            <person name="Warwar S."/>
            <person name="Breitenberger C.A."/>
            <person name="Daniels C.J."/>
            <person name="Ball S.L."/>
            <person name="Buck G.A."/>
            <person name="Campbell R."/>
            <person name="Carvalho M.R."/>
            <person name="Duckworth R.A."/>
            <person name="Dunn T."/>
            <person name="Halpern C."/>
            <person name="Johnson A."/>
            <person name="Kiflezghi M.G."/>
            <person name="Lee V."/>
            <person name="Loviza R.A."/>
            <person name="Serrano M.G."/>
            <person name="Shah Z.V."/>
            <person name="Sharma K."/>
            <person name="Voegtly L.J."/>
            <person name="Walstead R."/>
            <person name="Wang Y.P."/>
            <person name="Bradley K.W."/>
            <person name="Barker L.P."/>
            <person name="Asai D.J."/>
            <person name="Bowman C.A."/>
            <person name="Russell D.A."/>
            <person name="Pope W.H."/>
            <person name="Jacobs-Sera D."/>
            <person name="Hendrix R.W."/>
            <person name="Hatfull G.F."/>
        </authorList>
    </citation>
    <scope>NUCLEOTIDE SEQUENCE [LARGE SCALE GENOMIC DNA]</scope>
</reference>
<dbReference type="EMBL" id="KM101124">
    <property type="protein sequence ID" value="AIM41027.1"/>
    <property type="molecule type" value="Genomic_DNA"/>
</dbReference>
<keyword evidence="3" id="KW-1185">Reference proteome</keyword>
<organism evidence="2 3">
    <name type="scientific">Mycobacterium phage Squirty</name>
    <dbReference type="NCBI Taxonomy" id="1527512"/>
    <lineage>
        <taxon>Viruses</taxon>
        <taxon>Duplodnaviria</taxon>
        <taxon>Heunggongvirae</taxon>
        <taxon>Uroviricota</taxon>
        <taxon>Caudoviricetes</taxon>
        <taxon>Gracegardnervirinae</taxon>
        <taxon>Squirtyvirus</taxon>
        <taxon>Squirtyvirus squirty</taxon>
        <taxon>Mycobacterium virus Squirty</taxon>
    </lineage>
</organism>
<evidence type="ECO:0000313" key="2">
    <source>
        <dbReference type="EMBL" id="AIM41027.1"/>
    </source>
</evidence>
<sequence>MNNPELRAVLTEALSEALKRLWTDPEDAADQADWDALPGKLADVIASLPGVAVIQLPEPDEHEDEEQEFTDVSKHGNWNLKINADADTGEIVWARLSIDLSPCETHPRRRPTEDRGGGPVPGRQPRPDERSLPMTRRCARCGRADSVFGSWTYFVAPDRMRTVYLCHANQDGTKTDPDCYHLATTLRDPMPDHYQNPGEEA</sequence>
<dbReference type="GeneID" id="23679135"/>
<proteinExistence type="predicted"/>
<dbReference type="Proteomes" id="UP000029348">
    <property type="component" value="Segment"/>
</dbReference>
<feature type="region of interest" description="Disordered" evidence="1">
    <location>
        <begin position="103"/>
        <end position="134"/>
    </location>
</feature>
<dbReference type="RefSeq" id="YP_009124632.1">
    <property type="nucleotide sequence ID" value="NC_026588.1"/>
</dbReference>
<dbReference type="OrthoDB" id="20180at10239"/>
<dbReference type="KEGG" id="vg:23679135"/>
<evidence type="ECO:0000256" key="1">
    <source>
        <dbReference type="SAM" id="MobiDB-lite"/>
    </source>
</evidence>